<feature type="region of interest" description="Disordered" evidence="6">
    <location>
        <begin position="1"/>
        <end position="35"/>
    </location>
</feature>
<dbReference type="PANTHER" id="PTHR11802:SF3">
    <property type="entry name" value="RETINOID-INDUCIBLE SERINE CARBOXYPEPTIDASE"/>
    <property type="match status" value="1"/>
</dbReference>
<dbReference type="EMBL" id="LPHB01000020">
    <property type="protein sequence ID" value="KWA66360.1"/>
    <property type="molecule type" value="Genomic_DNA"/>
</dbReference>
<keyword evidence="5" id="KW-0325">Glycoprotein</keyword>
<reference evidence="7 8" key="1">
    <citation type="submission" date="2015-11" db="EMBL/GenBank/DDBJ databases">
        <title>Expanding the genomic diversity of Burkholderia species for the development of highly accurate diagnostics.</title>
        <authorList>
            <person name="Sahl J."/>
            <person name="Keim P."/>
            <person name="Wagner D."/>
        </authorList>
    </citation>
    <scope>NUCLEOTIDE SEQUENCE [LARGE SCALE GENOMIC DNA]</scope>
    <source>
        <strain evidence="7 8">MSMB1960WGS</strain>
    </source>
</reference>
<accession>A0A119WTY4</accession>
<evidence type="ECO:0000256" key="3">
    <source>
        <dbReference type="ARBA" id="ARBA00022729"/>
    </source>
</evidence>
<keyword evidence="4" id="KW-0378">Hydrolase</keyword>
<evidence type="ECO:0000313" key="7">
    <source>
        <dbReference type="EMBL" id="KWA66360.1"/>
    </source>
</evidence>
<dbReference type="SUPFAM" id="SSF53474">
    <property type="entry name" value="alpha/beta-Hydrolases"/>
    <property type="match status" value="1"/>
</dbReference>
<evidence type="ECO:0000256" key="6">
    <source>
        <dbReference type="SAM" id="MobiDB-lite"/>
    </source>
</evidence>
<evidence type="ECO:0000256" key="1">
    <source>
        <dbReference type="ARBA" id="ARBA00022645"/>
    </source>
</evidence>
<dbReference type="GO" id="GO:0004185">
    <property type="term" value="F:serine-type carboxypeptidase activity"/>
    <property type="evidence" value="ECO:0007669"/>
    <property type="project" value="InterPro"/>
</dbReference>
<dbReference type="InterPro" id="IPR001563">
    <property type="entry name" value="Peptidase_S10"/>
</dbReference>
<dbReference type="AlphaFoldDB" id="A0A119WTY4"/>
<keyword evidence="3" id="KW-0732">Signal</keyword>
<evidence type="ECO:0000313" key="8">
    <source>
        <dbReference type="Proteomes" id="UP000068603"/>
    </source>
</evidence>
<dbReference type="Gene3D" id="3.40.50.1820">
    <property type="entry name" value="alpha/beta hydrolase"/>
    <property type="match status" value="1"/>
</dbReference>
<keyword evidence="1" id="KW-0121">Carboxypeptidase</keyword>
<dbReference type="Pfam" id="PF00450">
    <property type="entry name" value="Peptidase_S10"/>
    <property type="match status" value="1"/>
</dbReference>
<proteinExistence type="predicted"/>
<dbReference type="RefSeq" id="WP_060148143.1">
    <property type="nucleotide sequence ID" value="NZ_LPGD01000011.1"/>
</dbReference>
<comment type="caution">
    <text evidence="7">The sequence shown here is derived from an EMBL/GenBank/DDBJ whole genome shotgun (WGS) entry which is preliminary data.</text>
</comment>
<dbReference type="GO" id="GO:0006508">
    <property type="term" value="P:proteolysis"/>
    <property type="evidence" value="ECO:0007669"/>
    <property type="project" value="UniProtKB-KW"/>
</dbReference>
<keyword evidence="2" id="KW-0645">Protease</keyword>
<dbReference type="InterPro" id="IPR029058">
    <property type="entry name" value="AB_hydrolase_fold"/>
</dbReference>
<name>A0A119WTY4_9BURK</name>
<gene>
    <name evidence="7" type="ORF">WT44_06925</name>
</gene>
<dbReference type="PANTHER" id="PTHR11802">
    <property type="entry name" value="SERINE PROTEASE FAMILY S10 SERINE CARBOXYPEPTIDASE"/>
    <property type="match status" value="1"/>
</dbReference>
<dbReference type="Proteomes" id="UP000068603">
    <property type="component" value="Unassembled WGS sequence"/>
</dbReference>
<evidence type="ECO:0000256" key="5">
    <source>
        <dbReference type="ARBA" id="ARBA00023180"/>
    </source>
</evidence>
<organism evidence="7">
    <name type="scientific">Burkholderia stagnalis</name>
    <dbReference type="NCBI Taxonomy" id="1503054"/>
    <lineage>
        <taxon>Bacteria</taxon>
        <taxon>Pseudomonadati</taxon>
        <taxon>Pseudomonadota</taxon>
        <taxon>Betaproteobacteria</taxon>
        <taxon>Burkholderiales</taxon>
        <taxon>Burkholderiaceae</taxon>
        <taxon>Burkholderia</taxon>
        <taxon>Burkholderia cepacia complex</taxon>
    </lineage>
</organism>
<protein>
    <submittedName>
        <fullName evidence="7">Peptidase S1</fullName>
    </submittedName>
</protein>
<evidence type="ECO:0000256" key="2">
    <source>
        <dbReference type="ARBA" id="ARBA00022670"/>
    </source>
</evidence>
<dbReference type="STRING" id="1503054.WT74_31265"/>
<evidence type="ECO:0000256" key="4">
    <source>
        <dbReference type="ARBA" id="ARBA00022801"/>
    </source>
</evidence>
<sequence>MGNDSASSGGVYPLHHGDHNSHSVPPTVNPVALSHGRDQPFFDPVAYGNGPDDSVTDTTEAAAVTHHAVTIGGRRIAYTATAGHLVTVDPSSSLPAAKLFYVAFTEDGQKEEARPVTFFYNGGPGSSSVFVLLGSFAPRRIRTSMPGFTPPAPYQMEDNPDSLLDRSDLVFINPVGTGYSAAVAPHKNRDFWGVDQDADSLKQFIKRYLTKNNRWNSPKYLFGESYGTARSCVLAYKLHEDGVDLNGITLQSSILDYRQAGNPVGALPTAAADAWYHKRLGVSPAPTDLGAFVEEVAQFARTDYLNALRTLPHTDQAVVKKLADYTGIDATTLLSWRLEIAGYDARGNSLFLTALLRANGLVLGAYDGRVTGIGTGIAGKVDPNSGGNDPTMTAVSGVYTAMWNSYLNEQLKFTSNSAFTDLNDQAFQNWDFSHIDPTGAQQGVDAKGNVILYTAGDLAAVMALNVDLKVLSANGLYDFVTPFYQTVIDLQQMPLEDQKVRQNLSARFYPSGHMVYLDGGSRTALKHDVAAMYDRTVADTGAQMRIRALQARKAAHAAGGGHA</sequence>